<sequence>MINSSLANLLTYQLSVFKAPKACYERKLNPVSWKISTFPKEKCGLGITPIEDTNFALLNKWLWRYHSELKALWRTFIDAKYTKSSLGDILFKSRFSSTNAP</sequence>
<accession>A0A5A7UMZ5</accession>
<dbReference type="OrthoDB" id="1306001at2759"/>
<dbReference type="Proteomes" id="UP000321947">
    <property type="component" value="Unassembled WGS sequence"/>
</dbReference>
<comment type="caution">
    <text evidence="1">The sequence shown here is derived from an EMBL/GenBank/DDBJ whole genome shotgun (WGS) entry which is preliminary data.</text>
</comment>
<evidence type="ECO:0000313" key="2">
    <source>
        <dbReference type="EMBL" id="TYK22730.1"/>
    </source>
</evidence>
<dbReference type="AlphaFoldDB" id="A0A5A7UMZ5"/>
<proteinExistence type="predicted"/>
<name>A0A5A7UMZ5_CUCMM</name>
<dbReference type="EMBL" id="SSTE01008633">
    <property type="protein sequence ID" value="KAA0054941.1"/>
    <property type="molecule type" value="Genomic_DNA"/>
</dbReference>
<evidence type="ECO:0000313" key="4">
    <source>
        <dbReference type="Proteomes" id="UP000321947"/>
    </source>
</evidence>
<dbReference type="EMBL" id="SSTD01004900">
    <property type="protein sequence ID" value="TYK22730.1"/>
    <property type="molecule type" value="Genomic_DNA"/>
</dbReference>
<evidence type="ECO:0000313" key="1">
    <source>
        <dbReference type="EMBL" id="KAA0054941.1"/>
    </source>
</evidence>
<organism evidence="1 3">
    <name type="scientific">Cucumis melo var. makuwa</name>
    <name type="common">Oriental melon</name>
    <dbReference type="NCBI Taxonomy" id="1194695"/>
    <lineage>
        <taxon>Eukaryota</taxon>
        <taxon>Viridiplantae</taxon>
        <taxon>Streptophyta</taxon>
        <taxon>Embryophyta</taxon>
        <taxon>Tracheophyta</taxon>
        <taxon>Spermatophyta</taxon>
        <taxon>Magnoliopsida</taxon>
        <taxon>eudicotyledons</taxon>
        <taxon>Gunneridae</taxon>
        <taxon>Pentapetalae</taxon>
        <taxon>rosids</taxon>
        <taxon>fabids</taxon>
        <taxon>Cucurbitales</taxon>
        <taxon>Cucurbitaceae</taxon>
        <taxon>Benincaseae</taxon>
        <taxon>Cucumis</taxon>
    </lineage>
</organism>
<dbReference type="Proteomes" id="UP000321393">
    <property type="component" value="Unassembled WGS sequence"/>
</dbReference>
<reference evidence="3 4" key="1">
    <citation type="submission" date="2019-08" db="EMBL/GenBank/DDBJ databases">
        <title>Draft genome sequences of two oriental melons (Cucumis melo L. var makuwa).</title>
        <authorList>
            <person name="Kwon S.-Y."/>
        </authorList>
    </citation>
    <scope>NUCLEOTIDE SEQUENCE [LARGE SCALE GENOMIC DNA]</scope>
    <source>
        <strain evidence="4">cv. Chang Bougi</strain>
        <strain evidence="3">cv. SW 3</strain>
        <tissue evidence="1">Leaf</tissue>
    </source>
</reference>
<gene>
    <name evidence="2" type="ORF">E5676_scaffold1163G00560</name>
    <name evidence="1" type="ORF">E6C27_scaffold43052G00800</name>
</gene>
<protein>
    <submittedName>
        <fullName evidence="1">LINE-1 retrotransposable element ORF2 protein</fullName>
    </submittedName>
</protein>
<evidence type="ECO:0000313" key="3">
    <source>
        <dbReference type="Proteomes" id="UP000321393"/>
    </source>
</evidence>